<comment type="caution">
    <text evidence="3">The sequence shown here is derived from an EMBL/GenBank/DDBJ whole genome shotgun (WGS) entry which is preliminary data.</text>
</comment>
<keyword evidence="2" id="KW-0732">Signal</keyword>
<feature type="region of interest" description="Disordered" evidence="1">
    <location>
        <begin position="86"/>
        <end position="114"/>
    </location>
</feature>
<feature type="signal peptide" evidence="2">
    <location>
        <begin position="1"/>
        <end position="16"/>
    </location>
</feature>
<dbReference type="EMBL" id="JAPFFK010000007">
    <property type="protein sequence ID" value="KAJ6756178.1"/>
    <property type="molecule type" value="Genomic_DNA"/>
</dbReference>
<evidence type="ECO:0000256" key="1">
    <source>
        <dbReference type="SAM" id="MobiDB-lite"/>
    </source>
</evidence>
<keyword evidence="4" id="KW-1185">Reference proteome</keyword>
<gene>
    <name evidence="3" type="ORF">OIU79_028562</name>
</gene>
<name>A0A9Q1A2W2_SALPP</name>
<organism evidence="3 4">
    <name type="scientific">Salix purpurea</name>
    <name type="common">Purple osier willow</name>
    <dbReference type="NCBI Taxonomy" id="77065"/>
    <lineage>
        <taxon>Eukaryota</taxon>
        <taxon>Viridiplantae</taxon>
        <taxon>Streptophyta</taxon>
        <taxon>Embryophyta</taxon>
        <taxon>Tracheophyta</taxon>
        <taxon>Spermatophyta</taxon>
        <taxon>Magnoliopsida</taxon>
        <taxon>eudicotyledons</taxon>
        <taxon>Gunneridae</taxon>
        <taxon>Pentapetalae</taxon>
        <taxon>rosids</taxon>
        <taxon>fabids</taxon>
        <taxon>Malpighiales</taxon>
        <taxon>Salicaceae</taxon>
        <taxon>Saliceae</taxon>
        <taxon>Salix</taxon>
    </lineage>
</organism>
<feature type="compositionally biased region" description="Basic and acidic residues" evidence="1">
    <location>
        <begin position="145"/>
        <end position="165"/>
    </location>
</feature>
<feature type="region of interest" description="Disordered" evidence="1">
    <location>
        <begin position="291"/>
        <end position="316"/>
    </location>
</feature>
<protein>
    <submittedName>
        <fullName evidence="3">Uncharacterized protein</fullName>
    </submittedName>
</protein>
<feature type="region of interest" description="Disordered" evidence="1">
    <location>
        <begin position="139"/>
        <end position="221"/>
    </location>
</feature>
<feature type="compositionally biased region" description="Polar residues" evidence="1">
    <location>
        <begin position="91"/>
        <end position="114"/>
    </location>
</feature>
<feature type="compositionally biased region" description="Polar residues" evidence="1">
    <location>
        <begin position="379"/>
        <end position="391"/>
    </location>
</feature>
<dbReference type="Proteomes" id="UP001151532">
    <property type="component" value="Chromosome 16"/>
</dbReference>
<accession>A0A9Q1A2W2</accession>
<feature type="compositionally biased region" description="Polar residues" evidence="1">
    <location>
        <begin position="203"/>
        <end position="220"/>
    </location>
</feature>
<feature type="chain" id="PRO_5040291174" evidence="2">
    <location>
        <begin position="17"/>
        <end position="405"/>
    </location>
</feature>
<reference evidence="3" key="2">
    <citation type="journal article" date="2023" name="Int. J. Mol. Sci.">
        <title>De Novo Assembly and Annotation of 11 Diverse Shrub Willow (Salix) Genomes Reveals Novel Gene Organization in Sex-Linked Regions.</title>
        <authorList>
            <person name="Hyden B."/>
            <person name="Feng K."/>
            <person name="Yates T.B."/>
            <person name="Jawdy S."/>
            <person name="Cereghino C."/>
            <person name="Smart L.B."/>
            <person name="Muchero W."/>
        </authorList>
    </citation>
    <scope>NUCLEOTIDE SEQUENCE</scope>
    <source>
        <tissue evidence="3">Shoot tip</tissue>
    </source>
</reference>
<dbReference type="AlphaFoldDB" id="A0A9Q1A2W2"/>
<evidence type="ECO:0000313" key="3">
    <source>
        <dbReference type="EMBL" id="KAJ6756178.1"/>
    </source>
</evidence>
<reference evidence="3" key="1">
    <citation type="submission" date="2022-11" db="EMBL/GenBank/DDBJ databases">
        <authorList>
            <person name="Hyden B.L."/>
            <person name="Feng K."/>
            <person name="Yates T."/>
            <person name="Jawdy S."/>
            <person name="Smart L.B."/>
            <person name="Muchero W."/>
        </authorList>
    </citation>
    <scope>NUCLEOTIDE SEQUENCE</scope>
    <source>
        <tissue evidence="3">Shoot tip</tissue>
    </source>
</reference>
<feature type="region of interest" description="Disordered" evidence="1">
    <location>
        <begin position="341"/>
        <end position="405"/>
    </location>
</feature>
<sequence length="405" mass="44861">MHVLLQLFTPISLTLCVFLEQKPATDSNFTPPLVSEGMLLFSIFAFACLEFDCCSFLFLRIRFSISTIYLTVFSLLAIRFLEENGEKEETNPTNSERPLNANETSDCFSKSEGLNSSSIASEEANTFSESFISSKGGGCAGNMRKSTEEHPLRAAAKHARDEGTKVKVTSPRVLQQAESSSQKATSVKSSSLNEAAKLPPPQASESAAHQNPKPETSTLIKQREDKVPLLAGGEVVVLDSPSDWKNVLKNGRRRTRRQRSKQLRKEFDIQATPMPLFTKNLTPAELKKIPTVSSPPEAWRRKSSSQNNSLEDGGSSCLARSFSQPTFNLVKSWPVDWKERLSKSKAKAPGAKSKPRMPVSEKVEENENNSTKIPVRDNGLQTMPENNTSNPEIMLPQVAVRRVRT</sequence>
<feature type="compositionally biased region" description="Low complexity" evidence="1">
    <location>
        <begin position="179"/>
        <end position="191"/>
    </location>
</feature>
<evidence type="ECO:0000313" key="4">
    <source>
        <dbReference type="Proteomes" id="UP001151532"/>
    </source>
</evidence>
<evidence type="ECO:0000256" key="2">
    <source>
        <dbReference type="SAM" id="SignalP"/>
    </source>
</evidence>
<proteinExistence type="predicted"/>